<protein>
    <recommendedName>
        <fullName evidence="2">UDENN domain-containing protein</fullName>
    </recommendedName>
</protein>
<dbReference type="InterPro" id="IPR001194">
    <property type="entry name" value="cDENN_dom"/>
</dbReference>
<evidence type="ECO:0000259" key="2">
    <source>
        <dbReference type="PROSITE" id="PS50211"/>
    </source>
</evidence>
<keyword evidence="4" id="KW-1185">Reference proteome</keyword>
<dbReference type="Pfam" id="PF02141">
    <property type="entry name" value="DENN"/>
    <property type="match status" value="1"/>
</dbReference>
<feature type="region of interest" description="Disordered" evidence="1">
    <location>
        <begin position="648"/>
        <end position="682"/>
    </location>
</feature>
<comment type="caution">
    <text evidence="3">The sequence shown here is derived from an EMBL/GenBank/DDBJ whole genome shotgun (WGS) entry which is preliminary data.</text>
</comment>
<dbReference type="PROSITE" id="PS50211">
    <property type="entry name" value="DENN"/>
    <property type="match status" value="1"/>
</dbReference>
<reference evidence="3" key="1">
    <citation type="submission" date="2019-05" db="EMBL/GenBank/DDBJ databases">
        <title>Annotation for the trematode Fasciolopsis buski.</title>
        <authorList>
            <person name="Choi Y.-J."/>
        </authorList>
    </citation>
    <scope>NUCLEOTIDE SEQUENCE</scope>
    <source>
        <strain evidence="3">HT</strain>
        <tissue evidence="3">Whole worm</tissue>
    </source>
</reference>
<accession>A0A8E0VM20</accession>
<proteinExistence type="predicted"/>
<name>A0A8E0VM20_9TREM</name>
<gene>
    <name evidence="3" type="ORF">FBUS_06452</name>
</gene>
<evidence type="ECO:0000313" key="4">
    <source>
        <dbReference type="Proteomes" id="UP000728185"/>
    </source>
</evidence>
<dbReference type="OrthoDB" id="206724at2759"/>
<feature type="region of interest" description="Disordered" evidence="1">
    <location>
        <begin position="418"/>
        <end position="473"/>
    </location>
</feature>
<dbReference type="EMBL" id="LUCM01003136">
    <property type="protein sequence ID" value="KAA0196286.1"/>
    <property type="molecule type" value="Genomic_DNA"/>
</dbReference>
<feature type="region of interest" description="Disordered" evidence="1">
    <location>
        <begin position="528"/>
        <end position="549"/>
    </location>
</feature>
<feature type="domain" description="UDENN" evidence="2">
    <location>
        <begin position="1"/>
        <end position="206"/>
    </location>
</feature>
<dbReference type="Proteomes" id="UP000728185">
    <property type="component" value="Unassembled WGS sequence"/>
</dbReference>
<dbReference type="Gene3D" id="3.40.50.11500">
    <property type="match status" value="1"/>
</dbReference>
<feature type="compositionally biased region" description="Polar residues" evidence="1">
    <location>
        <begin position="379"/>
        <end position="394"/>
    </location>
</feature>
<dbReference type="InterPro" id="IPR037516">
    <property type="entry name" value="Tripartite_DENN"/>
</dbReference>
<dbReference type="AlphaFoldDB" id="A0A8E0VM20"/>
<evidence type="ECO:0000313" key="3">
    <source>
        <dbReference type="EMBL" id="KAA0196286.1"/>
    </source>
</evidence>
<evidence type="ECO:0000256" key="1">
    <source>
        <dbReference type="SAM" id="MobiDB-lite"/>
    </source>
</evidence>
<dbReference type="InterPro" id="IPR043153">
    <property type="entry name" value="DENN_C"/>
</dbReference>
<feature type="region of interest" description="Disordered" evidence="1">
    <location>
        <begin position="324"/>
        <end position="394"/>
    </location>
</feature>
<sequence>MCAFFQSVFFPKFSHNFRVHSFYPIIPKKVIQVLECPVPFVAGIHACNLPDALDHLSSGTCLVDLDKGQLTIFRGQDDSQNIRTEDFSTPKAVYYFLSHQLKDVQNQLGDAMQSKKTKYANWKRVDGETCAFLDQLTRPFFRLIVNLFGCYPDCIVENVGVPEVNVDALIACQSCPGLETFMRNLCESQTVRLFLDNRARQIPDPSTDLFEAVSASLRADAKPPRTSKYNADTTRYRNSAIPIAFTVNDQSYPSPNPHRSRLNPSYRPINFGSLLWLRSKKIKRPGEPYSWESLSNHMRRISGSKGSLTSHNWAQKLRAQASTLRNLSRSRECLSSETRSPAGSHSEPVRASCRNSSRARTLAPPALRPPVRPNAPNLQSKLNPTEATDPTISYVSTTGPSLSVPVYSSALEIQSSAFVDSPPSSSKWITESCKRKSPPTTSDHNYTRIVSAPDGELTHRRQPPPPRPPPPRIPTVSATTAGNMHVLCGEQIVDSRVFPSSDSEAANPSSKEILHGVKQGWFSRGNSVSASCEHPQSKALPPRPKPWSPLTRITRVNGSFEQRPTTNGPDSLRVTTRASPQRFATISATRFYSRPHNVHVQTTGRLDGFRQTKLLSDMTDSPPEPPPRPYRRPLSQLFQGKQVEQLTLSSQSQLMARRRAAKASATTAQPEVGHPDFNLQNRETPAAEMGDNRCSNMPPPLPPKARELRSHTFSVSAERPRQKSLPLQSRTAPDLSLWLPHRSASVQTLPIGDSERISEHPVGSSSECGSPIIYMGRKIQLRRKYATFSQRQTSADAVPIYKLHRARTVSSKSWRDLPPMPSLIQQTNGFSTGASAPIAMAESHSGGDFSNLTQSPE</sequence>
<organism evidence="3 4">
    <name type="scientific">Fasciolopsis buskii</name>
    <dbReference type="NCBI Taxonomy" id="27845"/>
    <lineage>
        <taxon>Eukaryota</taxon>
        <taxon>Metazoa</taxon>
        <taxon>Spiralia</taxon>
        <taxon>Lophotrochozoa</taxon>
        <taxon>Platyhelminthes</taxon>
        <taxon>Trematoda</taxon>
        <taxon>Digenea</taxon>
        <taxon>Plagiorchiida</taxon>
        <taxon>Echinostomata</taxon>
        <taxon>Echinostomatoidea</taxon>
        <taxon>Fasciolidae</taxon>
        <taxon>Fasciolopsis</taxon>
    </lineage>
</organism>
<feature type="compositionally biased region" description="Pro residues" evidence="1">
    <location>
        <begin position="463"/>
        <end position="473"/>
    </location>
</feature>